<organism evidence="2 3">
    <name type="scientific">Strigamia maritima</name>
    <name type="common">European centipede</name>
    <name type="synonym">Geophilus maritimus</name>
    <dbReference type="NCBI Taxonomy" id="126957"/>
    <lineage>
        <taxon>Eukaryota</taxon>
        <taxon>Metazoa</taxon>
        <taxon>Ecdysozoa</taxon>
        <taxon>Arthropoda</taxon>
        <taxon>Myriapoda</taxon>
        <taxon>Chilopoda</taxon>
        <taxon>Pleurostigmophora</taxon>
        <taxon>Geophilomorpha</taxon>
        <taxon>Linotaeniidae</taxon>
        <taxon>Strigamia</taxon>
    </lineage>
</organism>
<dbReference type="PhylomeDB" id="T1IMA6"/>
<keyword evidence="3" id="KW-1185">Reference proteome</keyword>
<dbReference type="Proteomes" id="UP000014500">
    <property type="component" value="Unassembled WGS sequence"/>
</dbReference>
<dbReference type="AlphaFoldDB" id="T1IMA6"/>
<evidence type="ECO:0000256" key="1">
    <source>
        <dbReference type="SAM" id="SignalP"/>
    </source>
</evidence>
<dbReference type="EMBL" id="JH431009">
    <property type="status" value="NOT_ANNOTATED_CDS"/>
    <property type="molecule type" value="Genomic_DNA"/>
</dbReference>
<evidence type="ECO:0000313" key="3">
    <source>
        <dbReference type="Proteomes" id="UP000014500"/>
    </source>
</evidence>
<reference evidence="3" key="1">
    <citation type="submission" date="2011-05" db="EMBL/GenBank/DDBJ databases">
        <authorList>
            <person name="Richards S.R."/>
            <person name="Qu J."/>
            <person name="Jiang H."/>
            <person name="Jhangiani S.N."/>
            <person name="Agravi P."/>
            <person name="Goodspeed R."/>
            <person name="Gross S."/>
            <person name="Mandapat C."/>
            <person name="Jackson L."/>
            <person name="Mathew T."/>
            <person name="Pu L."/>
            <person name="Thornton R."/>
            <person name="Saada N."/>
            <person name="Wilczek-Boney K.B."/>
            <person name="Lee S."/>
            <person name="Kovar C."/>
            <person name="Wu Y."/>
            <person name="Scherer S.E."/>
            <person name="Worley K.C."/>
            <person name="Muzny D.M."/>
            <person name="Gibbs R."/>
        </authorList>
    </citation>
    <scope>NUCLEOTIDE SEQUENCE</scope>
    <source>
        <strain evidence="3">Brora</strain>
    </source>
</reference>
<proteinExistence type="predicted"/>
<name>T1IMA6_STRMM</name>
<protein>
    <submittedName>
        <fullName evidence="2">Uncharacterized protein</fullName>
    </submittedName>
</protein>
<reference evidence="2" key="2">
    <citation type="submission" date="2015-02" db="UniProtKB">
        <authorList>
            <consortium name="EnsemblMetazoa"/>
        </authorList>
    </citation>
    <scope>IDENTIFICATION</scope>
</reference>
<evidence type="ECO:0000313" key="2">
    <source>
        <dbReference type="EnsemblMetazoa" id="SMAR002103-PA"/>
    </source>
</evidence>
<feature type="signal peptide" evidence="1">
    <location>
        <begin position="1"/>
        <end position="17"/>
    </location>
</feature>
<feature type="chain" id="PRO_5004578642" evidence="1">
    <location>
        <begin position="18"/>
        <end position="211"/>
    </location>
</feature>
<dbReference type="EnsemblMetazoa" id="SMAR002103-RA">
    <property type="protein sequence ID" value="SMAR002103-PA"/>
    <property type="gene ID" value="SMAR002103"/>
</dbReference>
<accession>T1IMA6</accession>
<keyword evidence="1" id="KW-0732">Signal</keyword>
<sequence>MKHSIALCIFTIAVVYAAGPEADDDKWEDCNSITDNGLAYLGNVLNGTEFYTMDAVNPCTKCKVWYLGTIKRTADIHFEKLDNDDYKHELKVGLAITHILCNCEAKSGDKQIKGQLFAVWTEPRFTVDFLFNPKKETTVFEKSQVLSDLAKTCTQECKGDDEWKQKCQGLKDQKAFEPSLKNSIERLFPGESTKISKSDKELAKKLFCGKK</sequence>
<dbReference type="HOGENOM" id="CLU_1295819_0_0_1"/>